<gene>
    <name evidence="1" type="ORF">RT97_28640</name>
</gene>
<reference evidence="1 2" key="1">
    <citation type="submission" date="2014-12" db="EMBL/GenBank/DDBJ databases">
        <title>16Stimator: statistical estimation of ribosomal gene copy numbers from draft genome assemblies.</title>
        <authorList>
            <person name="Perisin M.A."/>
            <person name="Vetter M."/>
            <person name="Gilbert J.A."/>
            <person name="Bergelson J."/>
        </authorList>
    </citation>
    <scope>NUCLEOTIDE SEQUENCE [LARGE SCALE GENOMIC DNA]</scope>
    <source>
        <strain evidence="1 2">MEDvA23</strain>
    </source>
</reference>
<dbReference type="RefSeq" id="WP_042582251.1">
    <property type="nucleotide sequence ID" value="NZ_JXQQ01000101.1"/>
</dbReference>
<organism evidence="1 2">
    <name type="scientific">Variovorax paradoxus</name>
    <dbReference type="NCBI Taxonomy" id="34073"/>
    <lineage>
        <taxon>Bacteria</taxon>
        <taxon>Pseudomonadati</taxon>
        <taxon>Pseudomonadota</taxon>
        <taxon>Betaproteobacteria</taxon>
        <taxon>Burkholderiales</taxon>
        <taxon>Comamonadaceae</taxon>
        <taxon>Variovorax</taxon>
    </lineage>
</organism>
<evidence type="ECO:0008006" key="3">
    <source>
        <dbReference type="Google" id="ProtNLM"/>
    </source>
</evidence>
<dbReference type="InterPro" id="IPR036624">
    <property type="entry name" value="Hcp1-lik_sf"/>
</dbReference>
<dbReference type="EMBL" id="JXQQ01000101">
    <property type="protein sequence ID" value="KIQ19838.1"/>
    <property type="molecule type" value="Genomic_DNA"/>
</dbReference>
<dbReference type="AlphaFoldDB" id="A0A0D0KSQ5"/>
<proteinExistence type="predicted"/>
<dbReference type="SUPFAM" id="SSF141452">
    <property type="entry name" value="Hcp1-like"/>
    <property type="match status" value="1"/>
</dbReference>
<sequence length="185" mass="20164">MSWSYDGKLDPDEALRLLDYLSGESGNDFSMMIESKGTPIEGESVRTYEDGKQRMDIGGYSYKSDVVIPPGSSKGKLRNYSFIVIRDCDAATASIASLLKNQDADLKVTVSVFKAGGDSSKDLQSHLEFVLEGARVNCHAIVTGGTPKRPCDLIFFDYTKLEIRSAPQQKTGARGAVRTCTFTGN</sequence>
<evidence type="ECO:0000313" key="2">
    <source>
        <dbReference type="Proteomes" id="UP000032067"/>
    </source>
</evidence>
<evidence type="ECO:0000313" key="1">
    <source>
        <dbReference type="EMBL" id="KIQ19838.1"/>
    </source>
</evidence>
<protein>
    <recommendedName>
        <fullName evidence="3">Type VI secretion system tube protein Hcp</fullName>
    </recommendedName>
</protein>
<dbReference type="Proteomes" id="UP000032067">
    <property type="component" value="Unassembled WGS sequence"/>
</dbReference>
<name>A0A0D0KSQ5_VARPD</name>
<dbReference type="OrthoDB" id="8845653at2"/>
<dbReference type="Gene3D" id="2.30.110.20">
    <property type="entry name" value="Hcp1-like"/>
    <property type="match status" value="1"/>
</dbReference>
<accession>A0A0D0KSQ5</accession>
<comment type="caution">
    <text evidence="1">The sequence shown here is derived from an EMBL/GenBank/DDBJ whole genome shotgun (WGS) entry which is preliminary data.</text>
</comment>